<gene>
    <name evidence="1" type="ORF">BpHYR1_015287</name>
</gene>
<name>A0A3M7QQL2_BRAPC</name>
<reference evidence="1 2" key="1">
    <citation type="journal article" date="2018" name="Sci. Rep.">
        <title>Genomic signatures of local adaptation to the degree of environmental predictability in rotifers.</title>
        <authorList>
            <person name="Franch-Gras L."/>
            <person name="Hahn C."/>
            <person name="Garcia-Roger E.M."/>
            <person name="Carmona M.J."/>
            <person name="Serra M."/>
            <person name="Gomez A."/>
        </authorList>
    </citation>
    <scope>NUCLEOTIDE SEQUENCE [LARGE SCALE GENOMIC DNA]</scope>
    <source>
        <strain evidence="1">HYR1</strain>
    </source>
</reference>
<dbReference type="Proteomes" id="UP000276133">
    <property type="component" value="Unassembled WGS sequence"/>
</dbReference>
<organism evidence="1 2">
    <name type="scientific">Brachionus plicatilis</name>
    <name type="common">Marine rotifer</name>
    <name type="synonym">Brachionus muelleri</name>
    <dbReference type="NCBI Taxonomy" id="10195"/>
    <lineage>
        <taxon>Eukaryota</taxon>
        <taxon>Metazoa</taxon>
        <taxon>Spiralia</taxon>
        <taxon>Gnathifera</taxon>
        <taxon>Rotifera</taxon>
        <taxon>Eurotatoria</taxon>
        <taxon>Monogononta</taxon>
        <taxon>Pseudotrocha</taxon>
        <taxon>Ploima</taxon>
        <taxon>Brachionidae</taxon>
        <taxon>Brachionus</taxon>
    </lineage>
</organism>
<evidence type="ECO:0000313" key="2">
    <source>
        <dbReference type="Proteomes" id="UP000276133"/>
    </source>
</evidence>
<comment type="caution">
    <text evidence="1">The sequence shown here is derived from an EMBL/GenBank/DDBJ whole genome shotgun (WGS) entry which is preliminary data.</text>
</comment>
<dbReference type="AlphaFoldDB" id="A0A3M7QQL2"/>
<sequence>MFVLILKFNLKLQFAIKKELEAIKTVLAKKFQIHMIIASVKIIELITNYNNNTTSSEQRISYYRSDETDVEAVEIEAPVYKKMRGVGKIYDPQGTFETQSKTSGPGRPKNTKRALIKHEVLIFSEKKNKFFIFFYINYVIFEEGGWSNH</sequence>
<proteinExistence type="predicted"/>
<keyword evidence="2" id="KW-1185">Reference proteome</keyword>
<protein>
    <submittedName>
        <fullName evidence="1">Uncharacterized protein</fullName>
    </submittedName>
</protein>
<dbReference type="EMBL" id="REGN01005333">
    <property type="protein sequence ID" value="RNA13757.1"/>
    <property type="molecule type" value="Genomic_DNA"/>
</dbReference>
<evidence type="ECO:0000313" key="1">
    <source>
        <dbReference type="EMBL" id="RNA13757.1"/>
    </source>
</evidence>
<accession>A0A3M7QQL2</accession>